<dbReference type="AlphaFoldDB" id="A0A7D5GCX6"/>
<feature type="compositionally biased region" description="Acidic residues" evidence="4">
    <location>
        <begin position="123"/>
        <end position="136"/>
    </location>
</feature>
<dbReference type="GO" id="GO:0031412">
    <property type="term" value="P:gas vesicle organization"/>
    <property type="evidence" value="ECO:0007669"/>
    <property type="project" value="InterPro"/>
</dbReference>
<sequence>MTRIDVDGEDGDAASGVTALVVAVVEILVDALEHEALRRMESGRLTDEEIERVGAQLARIEDELEAMKETQGIEDEVAQLRGDLDSLVGDAVRTLGEEVDEDGPPRTAEEARTTDDGRTGEDVASDEDEAGATIDD</sequence>
<feature type="compositionally biased region" description="Basic and acidic residues" evidence="4">
    <location>
        <begin position="103"/>
        <end position="121"/>
    </location>
</feature>
<reference evidence="5 6" key="1">
    <citation type="submission" date="2020-07" db="EMBL/GenBank/DDBJ databases">
        <title>Gai3-2, isolated from salt lake.</title>
        <authorList>
            <person name="Cui H."/>
            <person name="Shi X."/>
        </authorList>
    </citation>
    <scope>NUCLEOTIDE SEQUENCE [LARGE SCALE GENOMIC DNA]</scope>
    <source>
        <strain evidence="5 6">Gai3-2</strain>
    </source>
</reference>
<keyword evidence="1" id="KW-0304">Gas vesicle</keyword>
<evidence type="ECO:0000313" key="5">
    <source>
        <dbReference type="EMBL" id="QLG28566.1"/>
    </source>
</evidence>
<dbReference type="OrthoDB" id="306492at2157"/>
<comment type="subcellular location">
    <subcellularLocation>
        <location evidence="2">Gas vesicle</location>
    </subcellularLocation>
</comment>
<evidence type="ECO:0000256" key="2">
    <source>
        <dbReference type="ARBA" id="ARBA00035108"/>
    </source>
</evidence>
<gene>
    <name evidence="5" type="ORF">HUG10_13870</name>
</gene>
<accession>A0A7D5GCX6</accession>
<proteinExistence type="inferred from homology"/>
<dbReference type="Pfam" id="PF05121">
    <property type="entry name" value="GvpK"/>
    <property type="match status" value="1"/>
</dbReference>
<dbReference type="GO" id="GO:0031411">
    <property type="term" value="C:gas vesicle"/>
    <property type="evidence" value="ECO:0007669"/>
    <property type="project" value="UniProtKB-SubCell"/>
</dbReference>
<dbReference type="PANTHER" id="PTHR40137">
    <property type="entry name" value="PROTEIN GVPK 1"/>
    <property type="match status" value="1"/>
</dbReference>
<dbReference type="RefSeq" id="WP_179170140.1">
    <property type="nucleotide sequence ID" value="NZ_CP058529.1"/>
</dbReference>
<evidence type="ECO:0000256" key="4">
    <source>
        <dbReference type="SAM" id="MobiDB-lite"/>
    </source>
</evidence>
<dbReference type="GeneID" id="56029941"/>
<evidence type="ECO:0000313" key="6">
    <source>
        <dbReference type="Proteomes" id="UP000509750"/>
    </source>
</evidence>
<dbReference type="Proteomes" id="UP000509750">
    <property type="component" value="Chromosome"/>
</dbReference>
<evidence type="ECO:0000256" key="3">
    <source>
        <dbReference type="ARBA" id="ARBA00035659"/>
    </source>
</evidence>
<protein>
    <submittedName>
        <fullName evidence="5">Gas vesicle protein K</fullName>
    </submittedName>
</protein>
<dbReference type="PANTHER" id="PTHR40137:SF2">
    <property type="entry name" value="PROTEIN GVPK 1"/>
    <property type="match status" value="1"/>
</dbReference>
<comment type="similarity">
    <text evidence="3">Belongs to the gas vesicle GvpK family.</text>
</comment>
<evidence type="ECO:0000256" key="1">
    <source>
        <dbReference type="ARBA" id="ARBA00022987"/>
    </source>
</evidence>
<dbReference type="KEGG" id="halg:HUG10_13870"/>
<feature type="region of interest" description="Disordered" evidence="4">
    <location>
        <begin position="92"/>
        <end position="136"/>
    </location>
</feature>
<dbReference type="EMBL" id="CP058529">
    <property type="protein sequence ID" value="QLG28566.1"/>
    <property type="molecule type" value="Genomic_DNA"/>
</dbReference>
<name>A0A7D5GCX6_9EURY</name>
<organism evidence="5 6">
    <name type="scientific">Halorarum halophilum</name>
    <dbReference type="NCBI Taxonomy" id="2743090"/>
    <lineage>
        <taxon>Archaea</taxon>
        <taxon>Methanobacteriati</taxon>
        <taxon>Methanobacteriota</taxon>
        <taxon>Stenosarchaea group</taxon>
        <taxon>Halobacteria</taxon>
        <taxon>Halobacteriales</taxon>
        <taxon>Haloferacaceae</taxon>
        <taxon>Halorarum</taxon>
    </lineage>
</organism>
<keyword evidence="6" id="KW-1185">Reference proteome</keyword>
<dbReference type="InterPro" id="IPR007805">
    <property type="entry name" value="GvpK"/>
</dbReference>